<name>A0A843TDU3_COLES</name>
<dbReference type="AlphaFoldDB" id="A0A843TDU3"/>
<evidence type="ECO:0000313" key="1">
    <source>
        <dbReference type="EMBL" id="MQL68426.1"/>
    </source>
</evidence>
<protein>
    <submittedName>
        <fullName evidence="1">Uncharacterized protein</fullName>
    </submittedName>
</protein>
<keyword evidence="2" id="KW-1185">Reference proteome</keyword>
<gene>
    <name evidence="1" type="ORF">Taro_000707</name>
</gene>
<proteinExistence type="predicted"/>
<sequence>MAQRFSRRCCKEEHRVSVWVRYEEECRLAVWVEDSGFRSIAVRSSGKSRPSTSNCRKRRMYHVRIHTCLENGQNR</sequence>
<organism evidence="1 2">
    <name type="scientific">Colocasia esculenta</name>
    <name type="common">Wild taro</name>
    <name type="synonym">Arum esculentum</name>
    <dbReference type="NCBI Taxonomy" id="4460"/>
    <lineage>
        <taxon>Eukaryota</taxon>
        <taxon>Viridiplantae</taxon>
        <taxon>Streptophyta</taxon>
        <taxon>Embryophyta</taxon>
        <taxon>Tracheophyta</taxon>
        <taxon>Spermatophyta</taxon>
        <taxon>Magnoliopsida</taxon>
        <taxon>Liliopsida</taxon>
        <taxon>Araceae</taxon>
        <taxon>Aroideae</taxon>
        <taxon>Colocasieae</taxon>
        <taxon>Colocasia</taxon>
    </lineage>
</organism>
<dbReference type="Proteomes" id="UP000652761">
    <property type="component" value="Unassembled WGS sequence"/>
</dbReference>
<accession>A0A843TDU3</accession>
<evidence type="ECO:0000313" key="2">
    <source>
        <dbReference type="Proteomes" id="UP000652761"/>
    </source>
</evidence>
<reference evidence="1" key="1">
    <citation type="submission" date="2017-07" db="EMBL/GenBank/DDBJ databases">
        <title>Taro Niue Genome Assembly and Annotation.</title>
        <authorList>
            <person name="Atibalentja N."/>
            <person name="Keating K."/>
            <person name="Fields C.J."/>
        </authorList>
    </citation>
    <scope>NUCLEOTIDE SEQUENCE</scope>
    <source>
        <strain evidence="1">Niue_2</strain>
        <tissue evidence="1">Leaf</tissue>
    </source>
</reference>
<comment type="caution">
    <text evidence="1">The sequence shown here is derived from an EMBL/GenBank/DDBJ whole genome shotgun (WGS) entry which is preliminary data.</text>
</comment>
<dbReference type="EMBL" id="NMUH01000013">
    <property type="protein sequence ID" value="MQL68426.1"/>
    <property type="molecule type" value="Genomic_DNA"/>
</dbReference>